<feature type="transmembrane region" description="Helical" evidence="3">
    <location>
        <begin position="65"/>
        <end position="88"/>
    </location>
</feature>
<feature type="transmembrane region" description="Helical" evidence="3">
    <location>
        <begin position="127"/>
        <end position="152"/>
    </location>
</feature>
<evidence type="ECO:0000313" key="5">
    <source>
        <dbReference type="Proteomes" id="UP000199662"/>
    </source>
</evidence>
<evidence type="ECO:0000256" key="3">
    <source>
        <dbReference type="SAM" id="Phobius"/>
    </source>
</evidence>
<proteinExistence type="predicted"/>
<dbReference type="GO" id="GO:0012505">
    <property type="term" value="C:endomembrane system"/>
    <property type="evidence" value="ECO:0007669"/>
    <property type="project" value="UniProtKB-SubCell"/>
</dbReference>
<feature type="transmembrane region" description="Helical" evidence="3">
    <location>
        <begin position="198"/>
        <end position="223"/>
    </location>
</feature>
<dbReference type="RefSeq" id="WP_091831552.1">
    <property type="nucleotide sequence ID" value="NZ_FNZK01000009.1"/>
</dbReference>
<feature type="transmembrane region" description="Helical" evidence="3">
    <location>
        <begin position="262"/>
        <end position="281"/>
    </location>
</feature>
<feature type="transmembrane region" description="Helical" evidence="3">
    <location>
        <begin position="6"/>
        <end position="26"/>
    </location>
</feature>
<evidence type="ECO:0008006" key="6">
    <source>
        <dbReference type="Google" id="ProtNLM"/>
    </source>
</evidence>
<dbReference type="Proteomes" id="UP000199662">
    <property type="component" value="Unassembled WGS sequence"/>
</dbReference>
<dbReference type="PANTHER" id="PTHR36838:SF3">
    <property type="entry name" value="TRANSPORTER AUXIN EFFLUX CARRIER EC FAMILY"/>
    <property type="match status" value="1"/>
</dbReference>
<keyword evidence="5" id="KW-1185">Reference proteome</keyword>
<dbReference type="PRINTS" id="PR00173">
    <property type="entry name" value="EDTRNSPORT"/>
</dbReference>
<sequence length="322" mass="36703">METAQLRIVFVFTDLILPLLIGYYIHQKKWLSGEVCNWLIKFNIIIVCTVLTILSFWVLPLTLELIWLPVFGIIFCIIPGLISAFTALRRYQNPLDRGSYLVSSMLSNLGTLGGLCAFILYGEIGFAYAQMVGIFQNMVLVLFCFPLAQYYYQQYTATTTKRTLHLDFRNMFLSWNQLPVLGMFLGMFLYWADIPRPAILSTVFSSLIHIGAWTALLPVGYLINLHAAQKYYHKIFDLVPIKFILTPLVVYIMITHLFTDQIILGTMMVLAITPTAINAVITARLFKLNVDLTIAAFILTTVIYLLIVFPLLFFYITSGNTL</sequence>
<comment type="subcellular location">
    <subcellularLocation>
        <location evidence="1">Endomembrane system</location>
        <topology evidence="1">Multi-pass membrane protein</topology>
    </subcellularLocation>
</comment>
<feature type="transmembrane region" description="Helical" evidence="3">
    <location>
        <begin position="293"/>
        <end position="316"/>
    </location>
</feature>
<evidence type="ECO:0000313" key="4">
    <source>
        <dbReference type="EMBL" id="SEJ52916.1"/>
    </source>
</evidence>
<dbReference type="STRING" id="84035.SAMN05660742_109139"/>
<gene>
    <name evidence="4" type="ORF">SAMN05660742_109139</name>
</gene>
<dbReference type="EMBL" id="FNZK01000009">
    <property type="protein sequence ID" value="SEJ52916.1"/>
    <property type="molecule type" value="Genomic_DNA"/>
</dbReference>
<dbReference type="InterPro" id="IPR038770">
    <property type="entry name" value="Na+/solute_symporter_sf"/>
</dbReference>
<dbReference type="AlphaFoldDB" id="A0A1H6ZJN3"/>
<dbReference type="Gene3D" id="1.20.1530.20">
    <property type="match status" value="1"/>
</dbReference>
<reference evidence="5" key="1">
    <citation type="submission" date="2016-10" db="EMBL/GenBank/DDBJ databases">
        <authorList>
            <person name="Varghese N."/>
            <person name="Submissions S."/>
        </authorList>
    </citation>
    <scope>NUCLEOTIDE SEQUENCE [LARGE SCALE GENOMIC DNA]</scope>
    <source>
        <strain evidence="5">DSM 2179</strain>
    </source>
</reference>
<keyword evidence="2" id="KW-0813">Transport</keyword>
<name>A0A1H6ZJN3_9FIRM</name>
<evidence type="ECO:0000256" key="1">
    <source>
        <dbReference type="ARBA" id="ARBA00004127"/>
    </source>
</evidence>
<keyword evidence="3" id="KW-0812">Transmembrane</keyword>
<evidence type="ECO:0000256" key="2">
    <source>
        <dbReference type="ARBA" id="ARBA00022448"/>
    </source>
</evidence>
<protein>
    <recommendedName>
        <fullName evidence="6">Transporter</fullName>
    </recommendedName>
</protein>
<keyword evidence="3" id="KW-0472">Membrane</keyword>
<organism evidence="4 5">
    <name type="scientific">Propionispira arboris</name>
    <dbReference type="NCBI Taxonomy" id="84035"/>
    <lineage>
        <taxon>Bacteria</taxon>
        <taxon>Bacillati</taxon>
        <taxon>Bacillota</taxon>
        <taxon>Negativicutes</taxon>
        <taxon>Selenomonadales</taxon>
        <taxon>Selenomonadaceae</taxon>
        <taxon>Propionispira</taxon>
    </lineage>
</organism>
<feature type="transmembrane region" description="Helical" evidence="3">
    <location>
        <begin position="100"/>
        <end position="121"/>
    </location>
</feature>
<dbReference type="PANTHER" id="PTHR36838">
    <property type="entry name" value="AUXIN EFFLUX CARRIER FAMILY PROTEIN"/>
    <property type="match status" value="1"/>
</dbReference>
<feature type="transmembrane region" description="Helical" evidence="3">
    <location>
        <begin position="235"/>
        <end position="256"/>
    </location>
</feature>
<accession>A0A1H6ZJN3</accession>
<keyword evidence="3" id="KW-1133">Transmembrane helix</keyword>
<feature type="transmembrane region" description="Helical" evidence="3">
    <location>
        <begin position="173"/>
        <end position="192"/>
    </location>
</feature>
<feature type="transmembrane region" description="Helical" evidence="3">
    <location>
        <begin position="38"/>
        <end position="59"/>
    </location>
</feature>